<dbReference type="PROSITE" id="PS50928">
    <property type="entry name" value="ABC_TM1"/>
    <property type="match status" value="1"/>
</dbReference>
<accession>A0A0C7I7T6</accession>
<evidence type="ECO:0000256" key="4">
    <source>
        <dbReference type="ARBA" id="ARBA00022692"/>
    </source>
</evidence>
<evidence type="ECO:0000256" key="1">
    <source>
        <dbReference type="ARBA" id="ARBA00004651"/>
    </source>
</evidence>
<reference evidence="9 10" key="1">
    <citation type="submission" date="2015-01" db="EMBL/GenBank/DDBJ databases">
        <authorList>
            <person name="Aslett A.Martin."/>
            <person name="De Silva Nishadi"/>
        </authorList>
    </citation>
    <scope>NUCLEOTIDE SEQUENCE [LARGE SCALE GENOMIC DNA]</scope>
    <source>
        <strain evidence="9 10">R28058</strain>
    </source>
</reference>
<dbReference type="EMBL" id="CEKZ01000003">
    <property type="protein sequence ID" value="CEQ03289.1"/>
    <property type="molecule type" value="Genomic_DNA"/>
</dbReference>
<dbReference type="Gene3D" id="1.10.3720.10">
    <property type="entry name" value="MetI-like"/>
    <property type="match status" value="1"/>
</dbReference>
<dbReference type="InterPro" id="IPR035906">
    <property type="entry name" value="MetI-like_sf"/>
</dbReference>
<dbReference type="AlphaFoldDB" id="A0A0C7I7T6"/>
<feature type="transmembrane region" description="Helical" evidence="7">
    <location>
        <begin position="232"/>
        <end position="262"/>
    </location>
</feature>
<evidence type="ECO:0000256" key="3">
    <source>
        <dbReference type="ARBA" id="ARBA00022475"/>
    </source>
</evidence>
<evidence type="ECO:0000313" key="10">
    <source>
        <dbReference type="Proteomes" id="UP000049127"/>
    </source>
</evidence>
<evidence type="ECO:0000256" key="2">
    <source>
        <dbReference type="ARBA" id="ARBA00022448"/>
    </source>
</evidence>
<dbReference type="SUPFAM" id="SSF161098">
    <property type="entry name" value="MetI-like"/>
    <property type="match status" value="1"/>
</dbReference>
<keyword evidence="4 7" id="KW-0812">Transmembrane</keyword>
<dbReference type="Pfam" id="PF19300">
    <property type="entry name" value="BPD_transp_1_N"/>
    <property type="match status" value="1"/>
</dbReference>
<dbReference type="PANTHER" id="PTHR43163:SF6">
    <property type="entry name" value="DIPEPTIDE TRANSPORT SYSTEM PERMEASE PROTEIN DPPB-RELATED"/>
    <property type="match status" value="1"/>
</dbReference>
<sequence>MLKLTLSRLKILIPMLLIISIMSFALLELAPGDPADAYITPLMSYEEIENIKSNMGLDKPVYIRYLNWIKNTINGDLGISYINHVPVAEQVMEKFENTLVLMVTSLIVSIIVSIPMGVLFAVKKGSIISKVGAIINNIGVSIPSFWIGMILIGVFSVKLGMFPTAGMHSIGNNSFLDLAKHLVLPVITISLYNTAIFTNYVEASVSQELKKQYVVTARAKGFSERVILFKHVLINSLTSIITILGMSIQRLVTGAFITEVVFGWPGMGRLMIDSIFSRDYPMIMAITMLSALFLILGNLISDILYILVNPKIKANKEGF</sequence>
<evidence type="ECO:0000256" key="5">
    <source>
        <dbReference type="ARBA" id="ARBA00022989"/>
    </source>
</evidence>
<dbReference type="InterPro" id="IPR045621">
    <property type="entry name" value="BPD_transp_1_N"/>
</dbReference>
<keyword evidence="3" id="KW-1003">Cell membrane</keyword>
<organism evidence="9 10">
    <name type="scientific">Paraclostridium sordellii</name>
    <name type="common">Clostridium sordellii</name>
    <dbReference type="NCBI Taxonomy" id="1505"/>
    <lineage>
        <taxon>Bacteria</taxon>
        <taxon>Bacillati</taxon>
        <taxon>Bacillota</taxon>
        <taxon>Clostridia</taxon>
        <taxon>Peptostreptococcales</taxon>
        <taxon>Peptostreptococcaceae</taxon>
        <taxon>Paraclostridium</taxon>
    </lineage>
</organism>
<evidence type="ECO:0000259" key="8">
    <source>
        <dbReference type="PROSITE" id="PS50928"/>
    </source>
</evidence>
<name>A0A0C7I7T6_PARSO</name>
<gene>
    <name evidence="9" type="primary">appB</name>
    <name evidence="9" type="ORF">R28058_10221</name>
</gene>
<feature type="transmembrane region" description="Helical" evidence="7">
    <location>
        <begin position="134"/>
        <end position="162"/>
    </location>
</feature>
<protein>
    <submittedName>
        <fullName evidence="9">ABC transporter oligopeptide-family permease</fullName>
    </submittedName>
</protein>
<dbReference type="CDD" id="cd06261">
    <property type="entry name" value="TM_PBP2"/>
    <property type="match status" value="1"/>
</dbReference>
<feature type="transmembrane region" description="Helical" evidence="7">
    <location>
        <begin position="12"/>
        <end position="30"/>
    </location>
</feature>
<dbReference type="Pfam" id="PF00528">
    <property type="entry name" value="BPD_transp_1"/>
    <property type="match status" value="1"/>
</dbReference>
<dbReference type="InterPro" id="IPR000515">
    <property type="entry name" value="MetI-like"/>
</dbReference>
<dbReference type="GO" id="GO:0055085">
    <property type="term" value="P:transmembrane transport"/>
    <property type="evidence" value="ECO:0007669"/>
    <property type="project" value="InterPro"/>
</dbReference>
<comment type="similarity">
    <text evidence="7">Belongs to the binding-protein-dependent transport system permease family.</text>
</comment>
<feature type="transmembrane region" description="Helical" evidence="7">
    <location>
        <begin position="182"/>
        <end position="201"/>
    </location>
</feature>
<feature type="transmembrane region" description="Helical" evidence="7">
    <location>
        <begin position="99"/>
        <end position="122"/>
    </location>
</feature>
<dbReference type="Proteomes" id="UP000049127">
    <property type="component" value="Unassembled WGS sequence"/>
</dbReference>
<dbReference type="PANTHER" id="PTHR43163">
    <property type="entry name" value="DIPEPTIDE TRANSPORT SYSTEM PERMEASE PROTEIN DPPB-RELATED"/>
    <property type="match status" value="1"/>
</dbReference>
<dbReference type="OrthoDB" id="9773221at2"/>
<keyword evidence="6 7" id="KW-0472">Membrane</keyword>
<keyword evidence="2 7" id="KW-0813">Transport</keyword>
<dbReference type="RefSeq" id="WP_055333789.1">
    <property type="nucleotide sequence ID" value="NZ_CDNF01000003.1"/>
</dbReference>
<dbReference type="GO" id="GO:0005886">
    <property type="term" value="C:plasma membrane"/>
    <property type="evidence" value="ECO:0007669"/>
    <property type="project" value="UniProtKB-SubCell"/>
</dbReference>
<comment type="subcellular location">
    <subcellularLocation>
        <location evidence="1 7">Cell membrane</location>
        <topology evidence="1 7">Multi-pass membrane protein</topology>
    </subcellularLocation>
</comment>
<feature type="transmembrane region" description="Helical" evidence="7">
    <location>
        <begin position="282"/>
        <end position="308"/>
    </location>
</feature>
<evidence type="ECO:0000256" key="7">
    <source>
        <dbReference type="RuleBase" id="RU363032"/>
    </source>
</evidence>
<evidence type="ECO:0000256" key="6">
    <source>
        <dbReference type="ARBA" id="ARBA00023136"/>
    </source>
</evidence>
<keyword evidence="5 7" id="KW-1133">Transmembrane helix</keyword>
<evidence type="ECO:0000313" key="9">
    <source>
        <dbReference type="EMBL" id="CEQ03289.1"/>
    </source>
</evidence>
<feature type="domain" description="ABC transmembrane type-1" evidence="8">
    <location>
        <begin position="95"/>
        <end position="301"/>
    </location>
</feature>
<proteinExistence type="inferred from homology"/>